<evidence type="ECO:0000313" key="3">
    <source>
        <dbReference type="Proteomes" id="UP001187143"/>
    </source>
</evidence>
<name>A0AAE4RK83_MYCIT</name>
<proteinExistence type="inferred from homology"/>
<dbReference type="InterPro" id="IPR036689">
    <property type="entry name" value="ESAT-6-like_sf"/>
</dbReference>
<dbReference type="InterPro" id="IPR010310">
    <property type="entry name" value="T7SS_ESAT-6-like"/>
</dbReference>
<dbReference type="SUPFAM" id="SSF140453">
    <property type="entry name" value="EsxAB dimer-like"/>
    <property type="match status" value="1"/>
</dbReference>
<dbReference type="Proteomes" id="UP001187143">
    <property type="component" value="Unassembled WGS sequence"/>
</dbReference>
<dbReference type="Gene3D" id="1.10.287.1060">
    <property type="entry name" value="ESAT-6-like"/>
    <property type="match status" value="1"/>
</dbReference>
<protein>
    <recommendedName>
        <fullName evidence="1">ESAT-6-like protein</fullName>
    </recommendedName>
</protein>
<comment type="caution">
    <text evidence="2">The sequence shown here is derived from an EMBL/GenBank/DDBJ whole genome shotgun (WGS) entry which is preliminary data.</text>
</comment>
<dbReference type="RefSeq" id="WP_225324445.1">
    <property type="nucleotide sequence ID" value="NZ_JAEKMV010000012.1"/>
</dbReference>
<dbReference type="EMBL" id="JAWLLD010000044">
    <property type="protein sequence ID" value="MDV7015594.1"/>
    <property type="molecule type" value="Genomic_DNA"/>
</dbReference>
<dbReference type="NCBIfam" id="TIGR03930">
    <property type="entry name" value="WXG100_ESAT6"/>
    <property type="match status" value="1"/>
</dbReference>
<sequence>MGANELRVYCAQLAHASEATTGAANEIDSMRRSLAMQMDNLARTWTGQAAAAYLNVWADIDDECGAMLTDLRWIGESLSAAAGAYAQMENAGANAFRAIEPPARGQ</sequence>
<gene>
    <name evidence="2" type="ORF">R4F53_25320</name>
</gene>
<accession>A0AAE4RK83</accession>
<reference evidence="2" key="1">
    <citation type="submission" date="2023-10" db="EMBL/GenBank/DDBJ databases">
        <title>Characterization and genome sequence of Mycobacterium intracellulare ABSURDO, a novel pathogenic isolate with three colony morphotypes that vary in growth and acid-fastness.</title>
        <authorList>
            <person name="Jude B.A."/>
            <person name="Robinson R.T."/>
        </authorList>
    </citation>
    <scope>NUCLEOTIDE SEQUENCE</scope>
    <source>
        <strain evidence="2">ABSURDO Component B</strain>
    </source>
</reference>
<comment type="similarity">
    <text evidence="1">Belongs to the WXG100 family.</text>
</comment>
<dbReference type="Pfam" id="PF06013">
    <property type="entry name" value="WXG100"/>
    <property type="match status" value="1"/>
</dbReference>
<organism evidence="2 3">
    <name type="scientific">Mycobacterium intracellulare</name>
    <dbReference type="NCBI Taxonomy" id="1767"/>
    <lineage>
        <taxon>Bacteria</taxon>
        <taxon>Bacillati</taxon>
        <taxon>Actinomycetota</taxon>
        <taxon>Actinomycetes</taxon>
        <taxon>Mycobacteriales</taxon>
        <taxon>Mycobacteriaceae</taxon>
        <taxon>Mycobacterium</taxon>
        <taxon>Mycobacterium avium complex (MAC)</taxon>
    </lineage>
</organism>
<evidence type="ECO:0000313" key="2">
    <source>
        <dbReference type="EMBL" id="MDV7015594.1"/>
    </source>
</evidence>
<evidence type="ECO:0000256" key="1">
    <source>
        <dbReference type="RuleBase" id="RU362001"/>
    </source>
</evidence>
<dbReference type="AlphaFoldDB" id="A0AAE4RK83"/>